<proteinExistence type="predicted"/>
<protein>
    <recommendedName>
        <fullName evidence="3">Enterotoxin</fullName>
    </recommendedName>
</protein>
<feature type="chain" id="PRO_5026922870" description="Enterotoxin" evidence="1">
    <location>
        <begin position="23"/>
        <end position="845"/>
    </location>
</feature>
<dbReference type="EMBL" id="CACRSS010000005">
    <property type="protein sequence ID" value="VYT01991.1"/>
    <property type="molecule type" value="Genomic_DNA"/>
</dbReference>
<reference evidence="2" key="1">
    <citation type="submission" date="2019-11" db="EMBL/GenBank/DDBJ databases">
        <authorList>
            <person name="Feng L."/>
        </authorList>
    </citation>
    <scope>NUCLEOTIDE SEQUENCE</scope>
    <source>
        <strain evidence="2">AMuciniphilaLFYP55</strain>
    </source>
</reference>
<dbReference type="OrthoDB" id="3183911at2"/>
<accession>A0A6N2TD68</accession>
<evidence type="ECO:0008006" key="3">
    <source>
        <dbReference type="Google" id="ProtNLM"/>
    </source>
</evidence>
<gene>
    <name evidence="2" type="ORF">AMLFYP55_02508</name>
</gene>
<evidence type="ECO:0000313" key="2">
    <source>
        <dbReference type="EMBL" id="VYT01991.1"/>
    </source>
</evidence>
<dbReference type="RefSeq" id="WP_102722875.1">
    <property type="nucleotide sequence ID" value="NZ_CACRSS010000005.1"/>
</dbReference>
<organism evidence="2">
    <name type="scientific">Akkermansia muciniphila</name>
    <dbReference type="NCBI Taxonomy" id="239935"/>
    <lineage>
        <taxon>Bacteria</taxon>
        <taxon>Pseudomonadati</taxon>
        <taxon>Verrucomicrobiota</taxon>
        <taxon>Verrucomicrobiia</taxon>
        <taxon>Verrucomicrobiales</taxon>
        <taxon>Akkermansiaceae</taxon>
        <taxon>Akkermansia</taxon>
    </lineage>
</organism>
<name>A0A6N2TD68_9BACT</name>
<dbReference type="SUPFAM" id="SSF51445">
    <property type="entry name" value="(Trans)glycosidases"/>
    <property type="match status" value="1"/>
</dbReference>
<sequence length="845" mass="93418">MKFLTKALLMATVLGSVATVPAAVVFPGPTPGAANAEQAPSGYTLSNNILTAKFINRGGKLSFGGMTSKLGPVAKAGDELFIINLQDGQSIKSSGLKAGDVKLVTLQPNPKAFKLADRFPGKAVTASFQALNGSLHISWRAVLRDNSHYLRQELRLVSTKPIQMKSIVAMQYDLVEGKAGSPSVSGNARGALIVNDLAFTALETPMGINTVGGSGNAAGGESTAWNADKWSTASWTGNFNIPQELKKQYGEQVACAEGPVTIDGKGSCTITFQYKGGDKGNNKLNTAGVQLLSAKGAVLDSDFHAGSTGDANANNSYTVKVPAKGNYLLRYWVQTKSEPIASKGEITFSLPVRTLEEKEDAQADDSQLAQGVWSRKTTMQPREVWEVSSVLGIFAPGQQRRSFLAYMERERVMPYRPFIHYNSWYELNINRNNDSDPAKRMTEEQCLAVLKDWQEQFFQKRGMSIDAFVWDDGWDEFNSLWDFHRMFPQGFKRIDAAAGKQKAGIGTWLGPVGGYGASKGKRLAHWNVKHPDNKIGNFQLSNKEYFDAFVGRCSQMVKDYNMKYFKFDGISTHFHAKGPGNEEDAEGIIRVLNALRKKKGDLYINCTVGTWASPFWFRYADSVWRQENDFGTIGVGDNRDKWITYRDRLVHEVFVQGSPLMPINSMMTHGLMVTKFGPPACMPRDPENVKKELRCATACGTSLQELYVDRDLMNAKDGMLWDELAKGIKWIRRNADVLDDVHWVGGNPWNKEANEGAVYGWAAWNKNKATLALRNSSDQEKSLTGTLRGILDIPADVKGAITFKDSYDDQRELDGFSGKTVNIDKELTFTLKPFEVLVYEGGKVK</sequence>
<dbReference type="Gene3D" id="3.20.20.70">
    <property type="entry name" value="Aldolase class I"/>
    <property type="match status" value="1"/>
</dbReference>
<keyword evidence="1" id="KW-0732">Signal</keyword>
<dbReference type="InterPro" id="IPR013785">
    <property type="entry name" value="Aldolase_TIM"/>
</dbReference>
<evidence type="ECO:0000256" key="1">
    <source>
        <dbReference type="SAM" id="SignalP"/>
    </source>
</evidence>
<feature type="signal peptide" evidence="1">
    <location>
        <begin position="1"/>
        <end position="22"/>
    </location>
</feature>
<dbReference type="InterPro" id="IPR017853">
    <property type="entry name" value="GH"/>
</dbReference>
<dbReference type="AlphaFoldDB" id="A0A6N2TD68"/>